<evidence type="ECO:0000256" key="2">
    <source>
        <dbReference type="ARBA" id="ARBA00022490"/>
    </source>
</evidence>
<evidence type="ECO:0000256" key="7">
    <source>
        <dbReference type="ARBA" id="ARBA00038873"/>
    </source>
</evidence>
<organism evidence="10 11">
    <name type="scientific">Cupriavidus pauculus</name>
    <dbReference type="NCBI Taxonomy" id="82633"/>
    <lineage>
        <taxon>Bacteria</taxon>
        <taxon>Pseudomonadati</taxon>
        <taxon>Pseudomonadota</taxon>
        <taxon>Betaproteobacteria</taxon>
        <taxon>Burkholderiales</taxon>
        <taxon>Burkholderiaceae</taxon>
        <taxon>Cupriavidus</taxon>
    </lineage>
</organism>
<dbReference type="InterPro" id="IPR011009">
    <property type="entry name" value="Kinase-like_dom_sf"/>
</dbReference>
<dbReference type="InterPro" id="IPR050249">
    <property type="entry name" value="Pseudomonas-type_ThrB"/>
</dbReference>
<evidence type="ECO:0000313" key="10">
    <source>
        <dbReference type="EMBL" id="QET04142.1"/>
    </source>
</evidence>
<dbReference type="PANTHER" id="PTHR21064">
    <property type="entry name" value="AMINOGLYCOSIDE PHOSPHOTRANSFERASE DOMAIN-CONTAINING PROTEIN-RELATED"/>
    <property type="match status" value="1"/>
</dbReference>
<keyword evidence="2" id="KW-0963">Cytoplasm</keyword>
<reference evidence="10 11" key="1">
    <citation type="submission" date="2019-09" db="EMBL/GenBank/DDBJ databases">
        <title>FDA dAtabase for Regulatory Grade micrObial Sequences (FDA-ARGOS): Supporting development and validation of Infectious Disease Dx tests.</title>
        <authorList>
            <person name="Sciortino C."/>
            <person name="Tallon L."/>
            <person name="Sadzewicz L."/>
            <person name="Vavikolanu K."/>
            <person name="Mehta A."/>
            <person name="Aluvathingal J."/>
            <person name="Nadendla S."/>
            <person name="Nandy P."/>
            <person name="Geyer C."/>
            <person name="Yan Y."/>
            <person name="Sichtig H."/>
        </authorList>
    </citation>
    <scope>NUCLEOTIDE SEQUENCE [LARGE SCALE GENOMIC DNA]</scope>
    <source>
        <strain evidence="10 11">FDAARGOS_664</strain>
    </source>
</reference>
<accession>A0A5P2H7W9</accession>
<keyword evidence="4" id="KW-0418">Kinase</keyword>
<dbReference type="RefSeq" id="WP_150374204.1">
    <property type="nucleotide sequence ID" value="NZ_CP044067.1"/>
</dbReference>
<dbReference type="Pfam" id="PF01636">
    <property type="entry name" value="APH"/>
    <property type="match status" value="1"/>
</dbReference>
<dbReference type="Proteomes" id="UP000322822">
    <property type="component" value="Chromosome 2"/>
</dbReference>
<name>A0A5P2H7W9_9BURK</name>
<protein>
    <recommendedName>
        <fullName evidence="8">Hydroxylysine kinase</fullName>
        <ecNumber evidence="7">2.7.1.81</ecNumber>
    </recommendedName>
</protein>
<dbReference type="EMBL" id="CP044067">
    <property type="protein sequence ID" value="QET04142.1"/>
    <property type="molecule type" value="Genomic_DNA"/>
</dbReference>
<feature type="domain" description="Aminoglycoside phosphotransferase" evidence="9">
    <location>
        <begin position="46"/>
        <end position="271"/>
    </location>
</feature>
<dbReference type="Gene3D" id="3.90.1200.10">
    <property type="match status" value="1"/>
</dbReference>
<dbReference type="GO" id="GO:0005737">
    <property type="term" value="C:cytoplasm"/>
    <property type="evidence" value="ECO:0007669"/>
    <property type="project" value="UniProtKB-SubCell"/>
</dbReference>
<evidence type="ECO:0000259" key="9">
    <source>
        <dbReference type="Pfam" id="PF01636"/>
    </source>
</evidence>
<evidence type="ECO:0000256" key="8">
    <source>
        <dbReference type="ARBA" id="ARBA00040505"/>
    </source>
</evidence>
<comment type="function">
    <text evidence="6">Catalyzes the GTP-dependent phosphorylation of 5-hydroxy-L-lysine.</text>
</comment>
<dbReference type="AlphaFoldDB" id="A0A5P2H7W9"/>
<dbReference type="OrthoDB" id="156345at2"/>
<evidence type="ECO:0000256" key="3">
    <source>
        <dbReference type="ARBA" id="ARBA00022679"/>
    </source>
</evidence>
<comment type="subcellular location">
    <subcellularLocation>
        <location evidence="1">Cytoplasm</location>
    </subcellularLocation>
</comment>
<evidence type="ECO:0000256" key="6">
    <source>
        <dbReference type="ARBA" id="ARBA00037368"/>
    </source>
</evidence>
<comment type="catalytic activity">
    <reaction evidence="5">
        <text>(5R)-5-hydroxy-L-lysine + GTP = (5R)-5-phosphooxy-L-lysine + GDP + H(+)</text>
        <dbReference type="Rhea" id="RHEA:19049"/>
        <dbReference type="ChEBI" id="CHEBI:15378"/>
        <dbReference type="ChEBI" id="CHEBI:37565"/>
        <dbReference type="ChEBI" id="CHEBI:57882"/>
        <dbReference type="ChEBI" id="CHEBI:58189"/>
        <dbReference type="ChEBI" id="CHEBI:58357"/>
        <dbReference type="EC" id="2.7.1.81"/>
    </reaction>
</comment>
<dbReference type="InterPro" id="IPR002575">
    <property type="entry name" value="Aminoglycoside_PTrfase"/>
</dbReference>
<evidence type="ECO:0000313" key="11">
    <source>
        <dbReference type="Proteomes" id="UP000322822"/>
    </source>
</evidence>
<dbReference type="PANTHER" id="PTHR21064:SF1">
    <property type="entry name" value="HYDROXYLYSINE KINASE"/>
    <property type="match status" value="1"/>
</dbReference>
<evidence type="ECO:0000256" key="1">
    <source>
        <dbReference type="ARBA" id="ARBA00004496"/>
    </source>
</evidence>
<proteinExistence type="predicted"/>
<dbReference type="SUPFAM" id="SSF56112">
    <property type="entry name" value="Protein kinase-like (PK-like)"/>
    <property type="match status" value="1"/>
</dbReference>
<gene>
    <name evidence="10" type="ORF">FOB72_18455</name>
</gene>
<evidence type="ECO:0000256" key="4">
    <source>
        <dbReference type="ARBA" id="ARBA00022777"/>
    </source>
</evidence>
<dbReference type="EC" id="2.7.1.81" evidence="7"/>
<keyword evidence="3 10" id="KW-0808">Transferase</keyword>
<sequence length="371" mass="40522">MGFDPTHSLGSDALFARSWPKLDETEAAALAAQAFGVSGHATLLTSERDQNFRIDVPGHAGYVLKITHPAEDVGVTDFHTEAQLHLMRADATLPIPQLIATRDGASVFWREGGGGRQAVRLITFVPGVPLYKVARSAAQRRALGAALARIDLALGSFSHTHANHRLLWDLQHLAQLRPLLACIDDPARGALAQRFLDRFELRVAPVLTTLRRQVIHNDLNPYNVLVDAGDHDRVAAIFDFGDMVEAPLVHEIAVAAAYQLADAADPLVTAAECIGAYHARLPLTEPEIALLPDLIAARLLTTVLITSWRAREHPENSTYILRNSGLSWNGLERLEAMGMDQALQSLRAALASTNDHTPNDHTHSEVEDIHE</sequence>
<evidence type="ECO:0000256" key="5">
    <source>
        <dbReference type="ARBA" id="ARBA00036820"/>
    </source>
</evidence>
<dbReference type="GO" id="GO:0047992">
    <property type="term" value="F:hydroxylysine kinase activity"/>
    <property type="evidence" value="ECO:0007669"/>
    <property type="project" value="UniProtKB-EC"/>
</dbReference>